<comment type="caution">
    <text evidence="2">The sequence shown here is derived from an EMBL/GenBank/DDBJ whole genome shotgun (WGS) entry which is preliminary data.</text>
</comment>
<sequence length="76" mass="8089">MYPYTGGEGWVTGPWGTDCPSCDAPQVTGLKGRKKAIELMRWSRREPNLSTARPGRWHGLGWTSIGSDDGPAGGGG</sequence>
<organism evidence="2 3">
    <name type="scientific">Cordyceps javanica</name>
    <dbReference type="NCBI Taxonomy" id="43265"/>
    <lineage>
        <taxon>Eukaryota</taxon>
        <taxon>Fungi</taxon>
        <taxon>Dikarya</taxon>
        <taxon>Ascomycota</taxon>
        <taxon>Pezizomycotina</taxon>
        <taxon>Sordariomycetes</taxon>
        <taxon>Hypocreomycetidae</taxon>
        <taxon>Hypocreales</taxon>
        <taxon>Cordycipitaceae</taxon>
        <taxon>Cordyceps</taxon>
    </lineage>
</organism>
<evidence type="ECO:0000313" key="2">
    <source>
        <dbReference type="EMBL" id="TQV97326.1"/>
    </source>
</evidence>
<feature type="region of interest" description="Disordered" evidence="1">
    <location>
        <begin position="47"/>
        <end position="76"/>
    </location>
</feature>
<dbReference type="Proteomes" id="UP000315783">
    <property type="component" value="Unassembled WGS sequence"/>
</dbReference>
<name>A0A545V6I1_9HYPO</name>
<evidence type="ECO:0000313" key="3">
    <source>
        <dbReference type="Proteomes" id="UP000315783"/>
    </source>
</evidence>
<dbReference type="AlphaFoldDB" id="A0A545V6I1"/>
<gene>
    <name evidence="2" type="ORF">IF1G_04566</name>
</gene>
<accession>A0A545V6I1</accession>
<evidence type="ECO:0000256" key="1">
    <source>
        <dbReference type="SAM" id="MobiDB-lite"/>
    </source>
</evidence>
<reference evidence="2 3" key="1">
    <citation type="journal article" date="2019" name="Appl. Microbiol. Biotechnol.">
        <title>Genome sequence of Isaria javanica and comparative genome analysis insights into family S53 peptidase evolution in fungal entomopathogens.</title>
        <authorList>
            <person name="Lin R."/>
            <person name="Zhang X."/>
            <person name="Xin B."/>
            <person name="Zou M."/>
            <person name="Gao Y."/>
            <person name="Qin F."/>
            <person name="Hu Q."/>
            <person name="Xie B."/>
            <person name="Cheng X."/>
        </authorList>
    </citation>
    <scope>NUCLEOTIDE SEQUENCE [LARGE SCALE GENOMIC DNA]</scope>
    <source>
        <strain evidence="2 3">IJ1G</strain>
    </source>
</reference>
<keyword evidence="3" id="KW-1185">Reference proteome</keyword>
<dbReference type="EMBL" id="SPUK01000005">
    <property type="protein sequence ID" value="TQV97326.1"/>
    <property type="molecule type" value="Genomic_DNA"/>
</dbReference>
<proteinExistence type="predicted"/>
<protein>
    <submittedName>
        <fullName evidence="2">Uncharacterized protein</fullName>
    </submittedName>
</protein>